<comment type="caution">
    <text evidence="1">The sequence shown here is derived from an EMBL/GenBank/DDBJ whole genome shotgun (WGS) entry which is preliminary data.</text>
</comment>
<evidence type="ECO:0000313" key="2">
    <source>
        <dbReference type="Proteomes" id="UP000078295"/>
    </source>
</evidence>
<name>A0AB36DRF3_MORCA</name>
<dbReference type="Proteomes" id="UP000078295">
    <property type="component" value="Unassembled WGS sequence"/>
</dbReference>
<dbReference type="EMBL" id="LXHQ01000012">
    <property type="protein sequence ID" value="OAV27609.1"/>
    <property type="molecule type" value="Genomic_DNA"/>
</dbReference>
<proteinExistence type="predicted"/>
<dbReference type="AlphaFoldDB" id="A0AB36DRF3"/>
<evidence type="ECO:0000313" key="1">
    <source>
        <dbReference type="EMBL" id="OAV27609.1"/>
    </source>
</evidence>
<reference evidence="1 2" key="1">
    <citation type="journal article" date="2016" name="Genome Biol. Evol.">
        <title>Comparative Genomic Analyses of the Moraxella catarrhalis Serosensitive and Seroresistant Lineages Demonstrate Their Independent Evolution.</title>
        <authorList>
            <person name="Earl J.P."/>
            <person name="de Vries S.P."/>
            <person name="Ahmed A."/>
            <person name="Powell E."/>
            <person name="Schultz M.P."/>
            <person name="Hermans P.W."/>
            <person name="Hill D.J."/>
            <person name="Zhou Z."/>
            <person name="Constantinidou C.I."/>
            <person name="Hu F.Z."/>
            <person name="Bootsma H.J."/>
            <person name="Ehrlich G.D."/>
        </authorList>
    </citation>
    <scope>NUCLEOTIDE SEQUENCE [LARGE SCALE GENOMIC DNA]</scope>
    <source>
        <strain evidence="1 2">F23</strain>
    </source>
</reference>
<sequence>MIVKFIARNNQYNDWLIKDKLYIVLDIYFNFYDKKIEIVVKSEDNHTPYVFDLSDFEIINSDLPQNWNFILHDNESVSLRPKEFLNEFWEEFHDGNPEYEKIFWDVYRKLEEFYIAQALFL</sequence>
<accession>A0AB36DRF3</accession>
<gene>
    <name evidence="1" type="ORF">AO370_0300</name>
</gene>
<evidence type="ECO:0008006" key="3">
    <source>
        <dbReference type="Google" id="ProtNLM"/>
    </source>
</evidence>
<protein>
    <recommendedName>
        <fullName evidence="3">DUF402 domain-containing protein</fullName>
    </recommendedName>
</protein>
<organism evidence="1 2">
    <name type="scientific">Moraxella catarrhalis</name>
    <name type="common">Branhamella catarrhalis</name>
    <dbReference type="NCBI Taxonomy" id="480"/>
    <lineage>
        <taxon>Bacteria</taxon>
        <taxon>Pseudomonadati</taxon>
        <taxon>Pseudomonadota</taxon>
        <taxon>Gammaproteobacteria</taxon>
        <taxon>Moraxellales</taxon>
        <taxon>Moraxellaceae</taxon>
        <taxon>Moraxella</taxon>
    </lineage>
</organism>